<reference evidence="2 3" key="1">
    <citation type="journal article" date="2018" name="Front. Plant Sci.">
        <title>Red Clover (Trifolium pratense) and Zigzag Clover (T. medium) - A Picture of Genomic Similarities and Differences.</title>
        <authorList>
            <person name="Dluhosova J."/>
            <person name="Istvanek J."/>
            <person name="Nedelnik J."/>
            <person name="Repkova J."/>
        </authorList>
    </citation>
    <scope>NUCLEOTIDE SEQUENCE [LARGE SCALE GENOMIC DNA]</scope>
    <source>
        <strain evidence="3">cv. 10/8</strain>
        <tissue evidence="2">Leaf</tissue>
    </source>
</reference>
<dbReference type="GO" id="GO:0016301">
    <property type="term" value="F:kinase activity"/>
    <property type="evidence" value="ECO:0007669"/>
    <property type="project" value="UniProtKB-KW"/>
</dbReference>
<proteinExistence type="predicted"/>
<comment type="caution">
    <text evidence="2">The sequence shown here is derived from an EMBL/GenBank/DDBJ whole genome shotgun (WGS) entry which is preliminary data.</text>
</comment>
<keyword evidence="2" id="KW-0808">Transferase</keyword>
<dbReference type="AlphaFoldDB" id="A0A392P2I5"/>
<dbReference type="EMBL" id="LXQA010061105">
    <property type="protein sequence ID" value="MCI06208.1"/>
    <property type="molecule type" value="Genomic_DNA"/>
</dbReference>
<feature type="non-terminal residue" evidence="2">
    <location>
        <position position="73"/>
    </location>
</feature>
<keyword evidence="3" id="KW-1185">Reference proteome</keyword>
<organism evidence="2 3">
    <name type="scientific">Trifolium medium</name>
    <dbReference type="NCBI Taxonomy" id="97028"/>
    <lineage>
        <taxon>Eukaryota</taxon>
        <taxon>Viridiplantae</taxon>
        <taxon>Streptophyta</taxon>
        <taxon>Embryophyta</taxon>
        <taxon>Tracheophyta</taxon>
        <taxon>Spermatophyta</taxon>
        <taxon>Magnoliopsida</taxon>
        <taxon>eudicotyledons</taxon>
        <taxon>Gunneridae</taxon>
        <taxon>Pentapetalae</taxon>
        <taxon>rosids</taxon>
        <taxon>fabids</taxon>
        <taxon>Fabales</taxon>
        <taxon>Fabaceae</taxon>
        <taxon>Papilionoideae</taxon>
        <taxon>50 kb inversion clade</taxon>
        <taxon>NPAAA clade</taxon>
        <taxon>Hologalegina</taxon>
        <taxon>IRL clade</taxon>
        <taxon>Trifolieae</taxon>
        <taxon>Trifolium</taxon>
    </lineage>
</organism>
<accession>A0A392P2I5</accession>
<evidence type="ECO:0000313" key="2">
    <source>
        <dbReference type="EMBL" id="MCI06208.1"/>
    </source>
</evidence>
<keyword evidence="2" id="KW-0418">Kinase</keyword>
<dbReference type="Proteomes" id="UP000265520">
    <property type="component" value="Unassembled WGS sequence"/>
</dbReference>
<gene>
    <name evidence="2" type="ORF">A2U01_0027266</name>
</gene>
<protein>
    <submittedName>
        <fullName evidence="2">ACT-like tyrosine kinase family protein</fullName>
    </submittedName>
</protein>
<sequence>MIHIIFSVPCGQYHFGIGILVQLHSSSDENTAESFQPYAPGEDSVQSSSKILPPPAFGSSPNLEALALEENDS</sequence>
<evidence type="ECO:0000256" key="1">
    <source>
        <dbReference type="SAM" id="MobiDB-lite"/>
    </source>
</evidence>
<evidence type="ECO:0000313" key="3">
    <source>
        <dbReference type="Proteomes" id="UP000265520"/>
    </source>
</evidence>
<name>A0A392P2I5_9FABA</name>
<feature type="region of interest" description="Disordered" evidence="1">
    <location>
        <begin position="30"/>
        <end position="73"/>
    </location>
</feature>